<dbReference type="InterPro" id="IPR050872">
    <property type="entry name" value="PPR_P_subfamily"/>
</dbReference>
<evidence type="ECO:0000256" key="2">
    <source>
        <dbReference type="PROSITE-ProRule" id="PRU00708"/>
    </source>
</evidence>
<dbReference type="PROSITE" id="PS51375">
    <property type="entry name" value="PPR"/>
    <property type="match status" value="2"/>
</dbReference>
<gene>
    <name evidence="3" type="ORF">BT96DRAFT_849882</name>
</gene>
<organism evidence="3 4">
    <name type="scientific">Gymnopus androsaceus JB14</name>
    <dbReference type="NCBI Taxonomy" id="1447944"/>
    <lineage>
        <taxon>Eukaryota</taxon>
        <taxon>Fungi</taxon>
        <taxon>Dikarya</taxon>
        <taxon>Basidiomycota</taxon>
        <taxon>Agaricomycotina</taxon>
        <taxon>Agaricomycetes</taxon>
        <taxon>Agaricomycetidae</taxon>
        <taxon>Agaricales</taxon>
        <taxon>Marasmiineae</taxon>
        <taxon>Omphalotaceae</taxon>
        <taxon>Gymnopus</taxon>
    </lineage>
</organism>
<name>A0A6A4IG19_9AGAR</name>
<sequence>MLHHIKRNEPDAALSLYTRCSHIMTAREADDEEVDQEGLPAQDELAFGNAEMLQSNTQRVRSRASLLLAATTAHAMRDAFQDALAMCRETDVRFHHYTTQEFLGNLQDNPALQSKVDLYVRRLHLAKLVSRPPSLSKQIMNLGDTRALMLLKKLYDQIIESILGPNPFIAADESSMSPNKTVAMTMVGWTSFLTAFLNCSAKDVAAQVWDDIPRLGLRHETCLWNALISGQAQSFNDATITFEHMKSRRVEPDPLTYRALIGSLFNGRRPNLAMERFQKFQSIDWKDPSPEDIMSVYNTTLNGLLITNRIEAASKLLHQMEVSGPRPDVVSYNTFLGHYARSNDLRGLGMIMSKMGESGINGDVFSFSTILSALLKMGREDATEVVFRLMAKQGVKPNTATYTALIDHQMKERDEAHLNGALRMLSRMEGDSSIAPNIVTYTAILAGIHRGDPWLSKQKEDDFTRAILERMKRNNVRLNTRAYNILLKSCLNGNRLDQAISYYEEMKRTRTPLFHETWYILLEGLVGLKEWGVARDVVKDMGVYGVRPLGTLQRLVQQAISRSSTMNKGRIRDR</sequence>
<dbReference type="OrthoDB" id="185373at2759"/>
<evidence type="ECO:0000313" key="3">
    <source>
        <dbReference type="EMBL" id="KAE9408208.1"/>
    </source>
</evidence>
<dbReference type="InterPro" id="IPR002885">
    <property type="entry name" value="PPR_rpt"/>
</dbReference>
<dbReference type="InterPro" id="IPR011990">
    <property type="entry name" value="TPR-like_helical_dom_sf"/>
</dbReference>
<proteinExistence type="inferred from homology"/>
<evidence type="ECO:0000313" key="4">
    <source>
        <dbReference type="Proteomes" id="UP000799118"/>
    </source>
</evidence>
<accession>A0A6A4IG19</accession>
<dbReference type="NCBIfam" id="TIGR00756">
    <property type="entry name" value="PPR"/>
    <property type="match status" value="2"/>
</dbReference>
<evidence type="ECO:0000256" key="1">
    <source>
        <dbReference type="ARBA" id="ARBA00007626"/>
    </source>
</evidence>
<reference evidence="3" key="1">
    <citation type="journal article" date="2019" name="Environ. Microbiol.">
        <title>Fungal ecological strategies reflected in gene transcription - a case study of two litter decomposers.</title>
        <authorList>
            <person name="Barbi F."/>
            <person name="Kohler A."/>
            <person name="Barry K."/>
            <person name="Baskaran P."/>
            <person name="Daum C."/>
            <person name="Fauchery L."/>
            <person name="Ihrmark K."/>
            <person name="Kuo A."/>
            <person name="LaButti K."/>
            <person name="Lipzen A."/>
            <person name="Morin E."/>
            <person name="Grigoriev I.V."/>
            <person name="Henrissat B."/>
            <person name="Lindahl B."/>
            <person name="Martin F."/>
        </authorList>
    </citation>
    <scope>NUCLEOTIDE SEQUENCE</scope>
    <source>
        <strain evidence="3">JB14</strain>
    </source>
</reference>
<evidence type="ECO:0008006" key="5">
    <source>
        <dbReference type="Google" id="ProtNLM"/>
    </source>
</evidence>
<dbReference type="Gene3D" id="1.25.40.10">
    <property type="entry name" value="Tetratricopeptide repeat domain"/>
    <property type="match status" value="3"/>
</dbReference>
<dbReference type="Pfam" id="PF01535">
    <property type="entry name" value="PPR"/>
    <property type="match status" value="2"/>
</dbReference>
<dbReference type="Pfam" id="PF13812">
    <property type="entry name" value="PPR_3"/>
    <property type="match status" value="1"/>
</dbReference>
<keyword evidence="4" id="KW-1185">Reference proteome</keyword>
<comment type="similarity">
    <text evidence="1">Belongs to the PPR family. P subfamily.</text>
</comment>
<dbReference type="PANTHER" id="PTHR46128:SF211">
    <property type="entry name" value="PENTACOTRIPEPTIDE-REPEAT REGION OF PRORP DOMAIN-CONTAINING PROTEIN"/>
    <property type="match status" value="1"/>
</dbReference>
<dbReference type="AlphaFoldDB" id="A0A6A4IG19"/>
<dbReference type="Pfam" id="PF13041">
    <property type="entry name" value="PPR_2"/>
    <property type="match status" value="1"/>
</dbReference>
<dbReference type="PANTHER" id="PTHR46128">
    <property type="entry name" value="MITOCHONDRIAL GROUP I INTRON SPLICING FACTOR CCM1"/>
    <property type="match status" value="1"/>
</dbReference>
<protein>
    <recommendedName>
        <fullName evidence="5">Pentacotripeptide-repeat region of PRORP domain-containing protein</fullName>
    </recommendedName>
</protein>
<feature type="repeat" description="PPR" evidence="2">
    <location>
        <begin position="479"/>
        <end position="513"/>
    </location>
</feature>
<dbReference type="Proteomes" id="UP000799118">
    <property type="component" value="Unassembled WGS sequence"/>
</dbReference>
<feature type="repeat" description="PPR" evidence="2">
    <location>
        <begin position="363"/>
        <end position="397"/>
    </location>
</feature>
<dbReference type="EMBL" id="ML769392">
    <property type="protein sequence ID" value="KAE9408208.1"/>
    <property type="molecule type" value="Genomic_DNA"/>
</dbReference>